<comment type="pathway">
    <text evidence="2 12">Cofactor biosynthesis; riboflavin biosynthesis; 5-amino-6-(D-ribitylamino)uracil from GTP: step 2/4.</text>
</comment>
<feature type="binding site" evidence="14">
    <location>
        <position position="213"/>
    </location>
    <ligand>
        <name>substrate</name>
    </ligand>
</feature>
<dbReference type="SUPFAM" id="SSF53597">
    <property type="entry name" value="Dihydrofolate reductase-like"/>
    <property type="match status" value="1"/>
</dbReference>
<dbReference type="InterPro" id="IPR016192">
    <property type="entry name" value="APOBEC/CMP_deaminase_Zn-bd"/>
</dbReference>
<dbReference type="HOGENOM" id="CLU_036590_1_1_10"/>
<keyword evidence="7 12" id="KW-0479">Metal-binding</keyword>
<feature type="binding site" evidence="14">
    <location>
        <begin position="292"/>
        <end position="298"/>
    </location>
    <ligand>
        <name>NADP(+)</name>
        <dbReference type="ChEBI" id="CHEBI:58349"/>
    </ligand>
</feature>
<dbReference type="OrthoDB" id="9800865at2"/>
<dbReference type="EMBL" id="CP003879">
    <property type="protein sequence ID" value="AFU67606.1"/>
    <property type="molecule type" value="Genomic_DNA"/>
</dbReference>
<dbReference type="eggNOG" id="COG1985">
    <property type="taxonomic scope" value="Bacteria"/>
</dbReference>
<dbReference type="RefSeq" id="WP_015023223.1">
    <property type="nucleotide sequence ID" value="NC_018721.1"/>
</dbReference>
<evidence type="ECO:0000256" key="8">
    <source>
        <dbReference type="ARBA" id="ARBA00022833"/>
    </source>
</evidence>
<dbReference type="InterPro" id="IPR050765">
    <property type="entry name" value="Riboflavin_Biosynth_HTPR"/>
</dbReference>
<reference evidence="17" key="1">
    <citation type="submission" date="2006-03" db="EMBL/GenBank/DDBJ databases">
        <authorList>
            <person name="Bowman J."/>
            <person name="Ferriera S."/>
            <person name="Johnson J."/>
            <person name="Kravitz S."/>
            <person name="Halpern A."/>
            <person name="Remington K."/>
            <person name="Beeson K."/>
            <person name="Tran B."/>
            <person name="Rogers Y.-H."/>
            <person name="Friedman R."/>
            <person name="Venter J.C."/>
        </authorList>
    </citation>
    <scope>NUCLEOTIDE SEQUENCE [LARGE SCALE GENOMIC DNA]</scope>
    <source>
        <strain evidence="17">ATCC 700755</strain>
    </source>
</reference>
<feature type="binding site" evidence="14">
    <location>
        <position position="210"/>
    </location>
    <ligand>
        <name>substrate</name>
    </ligand>
</feature>
<dbReference type="UniPathway" id="UPA00275">
    <property type="reaction ID" value="UER00401"/>
</dbReference>
<dbReference type="eggNOG" id="COG0117">
    <property type="taxonomic scope" value="Bacteria"/>
</dbReference>
<feature type="binding site" evidence="15">
    <location>
        <position position="78"/>
    </location>
    <ligand>
        <name>Zn(2+)</name>
        <dbReference type="ChEBI" id="CHEBI:29105"/>
        <note>catalytic</note>
    </ligand>
</feature>
<dbReference type="PROSITE" id="PS00903">
    <property type="entry name" value="CYT_DCMP_DEAMINASES_1"/>
    <property type="match status" value="1"/>
</dbReference>
<dbReference type="PIRSF" id="PIRSF006769">
    <property type="entry name" value="RibD"/>
    <property type="match status" value="1"/>
</dbReference>
<dbReference type="InterPro" id="IPR024072">
    <property type="entry name" value="DHFR-like_dom_sf"/>
</dbReference>
<evidence type="ECO:0000256" key="11">
    <source>
        <dbReference type="ARBA" id="ARBA00023268"/>
    </source>
</evidence>
<comment type="pathway">
    <text evidence="3 12">Cofactor biosynthesis; riboflavin biosynthesis; 5-amino-6-(D-ribitylamino)uracil from GTP: step 3/4.</text>
</comment>
<evidence type="ECO:0000313" key="18">
    <source>
        <dbReference type="Proteomes" id="UP000008514"/>
    </source>
</evidence>
<evidence type="ECO:0000256" key="10">
    <source>
        <dbReference type="ARBA" id="ARBA00023002"/>
    </source>
</evidence>
<dbReference type="NCBIfam" id="TIGR00326">
    <property type="entry name" value="eubact_ribD"/>
    <property type="match status" value="1"/>
</dbReference>
<comment type="catalytic activity">
    <reaction evidence="12">
        <text>2,5-diamino-6-hydroxy-4-(5-phosphoribosylamino)-pyrimidine + H2O + H(+) = 5-amino-6-(5-phospho-D-ribosylamino)uracil + NH4(+)</text>
        <dbReference type="Rhea" id="RHEA:21868"/>
        <dbReference type="ChEBI" id="CHEBI:15377"/>
        <dbReference type="ChEBI" id="CHEBI:15378"/>
        <dbReference type="ChEBI" id="CHEBI:28938"/>
        <dbReference type="ChEBI" id="CHEBI:58453"/>
        <dbReference type="ChEBI" id="CHEBI:58614"/>
        <dbReference type="EC" id="3.5.4.26"/>
    </reaction>
</comment>
<keyword evidence="10 12" id="KW-0560">Oxidoreductase</keyword>
<proteinExistence type="inferred from homology"/>
<feature type="binding site" evidence="14">
    <location>
        <position position="202"/>
    </location>
    <ligand>
        <name>NADP(+)</name>
        <dbReference type="ChEBI" id="CHEBI:58349"/>
    </ligand>
</feature>
<dbReference type="EC" id="3.5.4.26" evidence="12"/>
<dbReference type="Pfam" id="PF00383">
    <property type="entry name" value="dCMP_cyt_deam_1"/>
    <property type="match status" value="1"/>
</dbReference>
<dbReference type="Gene3D" id="3.40.140.10">
    <property type="entry name" value="Cytidine Deaminase, domain 2"/>
    <property type="match status" value="1"/>
</dbReference>
<dbReference type="PANTHER" id="PTHR38011">
    <property type="entry name" value="DIHYDROFOLATE REDUCTASE FAMILY PROTEIN (AFU_ORTHOLOGUE AFUA_8G06820)"/>
    <property type="match status" value="1"/>
</dbReference>
<evidence type="ECO:0000256" key="6">
    <source>
        <dbReference type="ARBA" id="ARBA00022619"/>
    </source>
</evidence>
<evidence type="ECO:0000256" key="2">
    <source>
        <dbReference type="ARBA" id="ARBA00004882"/>
    </source>
</evidence>
<evidence type="ECO:0000256" key="1">
    <source>
        <dbReference type="ARBA" id="ARBA00002151"/>
    </source>
</evidence>
<comment type="similarity">
    <text evidence="5 12">In the C-terminal section; belongs to the HTP reductase family.</text>
</comment>
<evidence type="ECO:0000256" key="9">
    <source>
        <dbReference type="ARBA" id="ARBA00022857"/>
    </source>
</evidence>
<feature type="binding site" evidence="14">
    <location>
        <position position="157"/>
    </location>
    <ligand>
        <name>NADP(+)</name>
        <dbReference type="ChEBI" id="CHEBI:58349"/>
    </ligand>
</feature>
<evidence type="ECO:0000256" key="4">
    <source>
        <dbReference type="ARBA" id="ARBA00005259"/>
    </source>
</evidence>
<sequence>MKTNEFYIKRCLELAANGLGTTYPNPLVGCVIVYNDRIIGEGWHIKAGDDHAEVRAINSVKDQSLLKKSILYVTLEPCSHYGKTPPCSDLIIEKKIPKIVIGTLDPFAKVAGMGIKKLLAAKRSVTVGVCEEACEELNKRFFTFHRKQRPFVILKWAETTHGFIAPTEQQKGDIFWITNAYSQQLVHKWRSEEQAILVGTQTALKDNPKLNVRHYEGKNPTRVVIDRALKLPSSLALVDTSQPTIIFHDHKLTKASQYNLSFEALDFERNLPEQILSSLYEKGLQSVIIEGGAMTIQSFIDHELWDEARVFIGKNEIKDGLKGPVLKQKATRNEWLEGDQLNYFQND</sequence>
<dbReference type="InterPro" id="IPR002125">
    <property type="entry name" value="CMP_dCMP_dom"/>
</dbReference>
<dbReference type="Pfam" id="PF01872">
    <property type="entry name" value="RibD_C"/>
    <property type="match status" value="1"/>
</dbReference>
<dbReference type="CDD" id="cd01284">
    <property type="entry name" value="Riboflavin_deaminase-reductase"/>
    <property type="match status" value="1"/>
</dbReference>
<comment type="similarity">
    <text evidence="4 12">In the N-terminal section; belongs to the cytidine and deoxycytidylate deaminase family.</text>
</comment>
<dbReference type="InterPro" id="IPR004794">
    <property type="entry name" value="Eubact_RibD"/>
</dbReference>
<dbReference type="PANTHER" id="PTHR38011:SF7">
    <property type="entry name" value="2,5-DIAMINO-6-RIBOSYLAMINO-4(3H)-PYRIMIDINONE 5'-PHOSPHATE REDUCTASE"/>
    <property type="match status" value="1"/>
</dbReference>
<feature type="binding site" evidence="14">
    <location>
        <position position="206"/>
    </location>
    <ligand>
        <name>substrate</name>
    </ligand>
</feature>
<organism evidence="17 18">
    <name type="scientific">Psychroflexus torquis (strain ATCC 700755 / CIP 106069 / ACAM 623)</name>
    <dbReference type="NCBI Taxonomy" id="313595"/>
    <lineage>
        <taxon>Bacteria</taxon>
        <taxon>Pseudomonadati</taxon>
        <taxon>Bacteroidota</taxon>
        <taxon>Flavobacteriia</taxon>
        <taxon>Flavobacteriales</taxon>
        <taxon>Flavobacteriaceae</taxon>
        <taxon>Psychroflexus</taxon>
    </lineage>
</organism>
<evidence type="ECO:0000256" key="7">
    <source>
        <dbReference type="ARBA" id="ARBA00022723"/>
    </source>
</evidence>
<dbReference type="GO" id="GO:0008703">
    <property type="term" value="F:5-amino-6-(5-phosphoribosylamino)uracil reductase activity"/>
    <property type="evidence" value="ECO:0007669"/>
    <property type="project" value="UniProtKB-EC"/>
</dbReference>
<dbReference type="STRING" id="313595.P700755_000586"/>
<dbReference type="PROSITE" id="PS51747">
    <property type="entry name" value="CYT_DCMP_DEAMINASES_2"/>
    <property type="match status" value="1"/>
</dbReference>
<keyword evidence="12" id="KW-0378">Hydrolase</keyword>
<dbReference type="Gene3D" id="3.40.430.10">
    <property type="entry name" value="Dihydrofolate Reductase, subunit A"/>
    <property type="match status" value="1"/>
</dbReference>
<evidence type="ECO:0000256" key="3">
    <source>
        <dbReference type="ARBA" id="ARBA00004910"/>
    </source>
</evidence>
<dbReference type="KEGG" id="ptq:P700755_000586"/>
<feature type="active site" description="Proton donor" evidence="13">
    <location>
        <position position="53"/>
    </location>
</feature>
<gene>
    <name evidence="17" type="ordered locus">P700755_000586</name>
</gene>
<feature type="binding site" evidence="14">
    <location>
        <position position="290"/>
    </location>
    <ligand>
        <name>substrate</name>
    </ligand>
</feature>
<evidence type="ECO:0000256" key="15">
    <source>
        <dbReference type="PIRSR" id="PIRSR006769-3"/>
    </source>
</evidence>
<evidence type="ECO:0000313" key="17">
    <source>
        <dbReference type="EMBL" id="AFU67606.1"/>
    </source>
</evidence>
<evidence type="ECO:0000259" key="16">
    <source>
        <dbReference type="PROSITE" id="PS51747"/>
    </source>
</evidence>
<dbReference type="EC" id="1.1.1.193" evidence="12"/>
<dbReference type="InterPro" id="IPR002734">
    <property type="entry name" value="RibDG_C"/>
</dbReference>
<keyword evidence="11" id="KW-0511">Multifunctional enzyme</keyword>
<dbReference type="AlphaFoldDB" id="K4IEU7"/>
<evidence type="ECO:0000256" key="5">
    <source>
        <dbReference type="ARBA" id="ARBA00007417"/>
    </source>
</evidence>
<feature type="binding site" evidence="15">
    <location>
        <position position="87"/>
    </location>
    <ligand>
        <name>Zn(2+)</name>
        <dbReference type="ChEBI" id="CHEBI:29105"/>
        <note>catalytic</note>
    </ligand>
</feature>
<dbReference type="Proteomes" id="UP000008514">
    <property type="component" value="Chromosome"/>
</dbReference>
<comment type="catalytic activity">
    <reaction evidence="12">
        <text>5-amino-6-(5-phospho-D-ribitylamino)uracil + NADP(+) = 5-amino-6-(5-phospho-D-ribosylamino)uracil + NADPH + H(+)</text>
        <dbReference type="Rhea" id="RHEA:17845"/>
        <dbReference type="ChEBI" id="CHEBI:15378"/>
        <dbReference type="ChEBI" id="CHEBI:57783"/>
        <dbReference type="ChEBI" id="CHEBI:58349"/>
        <dbReference type="ChEBI" id="CHEBI:58421"/>
        <dbReference type="ChEBI" id="CHEBI:58453"/>
        <dbReference type="EC" id="1.1.1.193"/>
    </reaction>
</comment>
<feature type="binding site" evidence="14">
    <location>
        <position position="176"/>
    </location>
    <ligand>
        <name>NADP(+)</name>
        <dbReference type="ChEBI" id="CHEBI:58349"/>
    </ligand>
</feature>
<dbReference type="GO" id="GO:0008270">
    <property type="term" value="F:zinc ion binding"/>
    <property type="evidence" value="ECO:0007669"/>
    <property type="project" value="InterPro"/>
</dbReference>
<feature type="binding site" evidence="14">
    <location>
        <position position="190"/>
    </location>
    <ligand>
        <name>substrate</name>
    </ligand>
</feature>
<name>K4IEU7_PSYTT</name>
<dbReference type="GO" id="GO:0008835">
    <property type="term" value="F:diaminohydroxyphosphoribosylaminopyrimidine deaminase activity"/>
    <property type="evidence" value="ECO:0007669"/>
    <property type="project" value="UniProtKB-EC"/>
</dbReference>
<dbReference type="GO" id="GO:0009231">
    <property type="term" value="P:riboflavin biosynthetic process"/>
    <property type="evidence" value="ECO:0007669"/>
    <property type="project" value="UniProtKB-UniPathway"/>
</dbReference>
<dbReference type="SUPFAM" id="SSF53927">
    <property type="entry name" value="Cytidine deaminase-like"/>
    <property type="match status" value="1"/>
</dbReference>
<keyword evidence="18" id="KW-1185">Reference proteome</keyword>
<evidence type="ECO:0000256" key="12">
    <source>
        <dbReference type="PIRNR" id="PIRNR006769"/>
    </source>
</evidence>
<evidence type="ECO:0000256" key="14">
    <source>
        <dbReference type="PIRSR" id="PIRSR006769-2"/>
    </source>
</evidence>
<comment type="cofactor">
    <cofactor evidence="12 15">
        <name>Zn(2+)</name>
        <dbReference type="ChEBI" id="CHEBI:29105"/>
    </cofactor>
    <text evidence="12 15">Binds 1 zinc ion.</text>
</comment>
<accession>K4IEU7</accession>
<dbReference type="InterPro" id="IPR016193">
    <property type="entry name" value="Cytidine_deaminase-like"/>
</dbReference>
<feature type="domain" description="CMP/dCMP-type deaminase" evidence="16">
    <location>
        <begin position="2"/>
        <end position="126"/>
    </location>
</feature>
<evidence type="ECO:0000256" key="13">
    <source>
        <dbReference type="PIRSR" id="PIRSR006769-1"/>
    </source>
</evidence>
<keyword evidence="6 12" id="KW-0686">Riboflavin biosynthesis</keyword>
<protein>
    <recommendedName>
        <fullName evidence="12">Riboflavin biosynthesis protein RibD</fullName>
    </recommendedName>
    <domain>
        <recommendedName>
            <fullName evidence="12">Diaminohydroxyphosphoribosylaminopyrimidine deaminase</fullName>
            <shortName evidence="12">DRAP deaminase</shortName>
            <ecNumber evidence="12">3.5.4.26</ecNumber>
        </recommendedName>
        <alternativeName>
            <fullName evidence="12">Riboflavin-specific deaminase</fullName>
        </alternativeName>
    </domain>
    <domain>
        <recommendedName>
            <fullName evidence="12">5-amino-6-(5-phosphoribosylamino)uracil reductase</fullName>
            <ecNumber evidence="12">1.1.1.193</ecNumber>
        </recommendedName>
        <alternativeName>
            <fullName evidence="12">HTP reductase</fullName>
        </alternativeName>
    </domain>
</protein>
<keyword evidence="8 12" id="KW-0862">Zinc</keyword>
<keyword evidence="9 12" id="KW-0521">NADP</keyword>
<reference evidence="17" key="2">
    <citation type="submission" date="2012-09" db="EMBL/GenBank/DDBJ databases">
        <title>The complete sequence of Psychroflexus torquis an extreme psychrophile from sea-ice that is stimulated by light.</title>
        <authorList>
            <person name="Feng S."/>
            <person name="Powell S.M."/>
            <person name="Bowman J.P."/>
        </authorList>
    </citation>
    <scope>NUCLEOTIDE SEQUENCE [LARGE SCALE GENOMIC DNA]</scope>
    <source>
        <strain evidence="17">ATCC 700755</strain>
    </source>
</reference>
<feature type="binding site" evidence="15">
    <location>
        <position position="51"/>
    </location>
    <ligand>
        <name>Zn(2+)</name>
        <dbReference type="ChEBI" id="CHEBI:29105"/>
        <note>catalytic</note>
    </ligand>
</feature>
<comment type="function">
    <text evidence="1 12">Converts 2,5-diamino-6-(ribosylamino)-4(3h)-pyrimidinone 5'-phosphate into 5-amino-6-(ribosylamino)-2,4(1h,3h)-pyrimidinedione 5'-phosphate.</text>
</comment>